<dbReference type="InParanoid" id="A0A0V1B891"/>
<sequence length="217" mass="24988">MSVCRKWFRQNGELSNAFRSTCNTFLFCDVLYEILSLQSPLASSFEHFSAVRQQYKGPIKQRILRPIRKRGQNIARSGPKRETCAYSPLKAKALNRPVNEPVLMERAEAFAKEWNVLFTMSTGWFERLNKSALGEENRLLFWLRLRILDCCPRIVLDQQAENWLNGTLLKLFGGYPVKDIFSADATATFFHCLPQKTQTNYDALSRARETACSYSAI</sequence>
<dbReference type="Proteomes" id="UP000054776">
    <property type="component" value="Unassembled WGS sequence"/>
</dbReference>
<organism evidence="1 2">
    <name type="scientific">Trichinella spiralis</name>
    <name type="common">Trichina worm</name>
    <dbReference type="NCBI Taxonomy" id="6334"/>
    <lineage>
        <taxon>Eukaryota</taxon>
        <taxon>Metazoa</taxon>
        <taxon>Ecdysozoa</taxon>
        <taxon>Nematoda</taxon>
        <taxon>Enoplea</taxon>
        <taxon>Dorylaimia</taxon>
        <taxon>Trichinellida</taxon>
        <taxon>Trichinellidae</taxon>
        <taxon>Trichinella</taxon>
    </lineage>
</organism>
<keyword evidence="2" id="KW-1185">Reference proteome</keyword>
<dbReference type="EMBL" id="JYDH01000092">
    <property type="protein sequence ID" value="KRY32803.1"/>
    <property type="molecule type" value="Genomic_DNA"/>
</dbReference>
<comment type="caution">
    <text evidence="1">The sequence shown here is derived from an EMBL/GenBank/DDBJ whole genome shotgun (WGS) entry which is preliminary data.</text>
</comment>
<dbReference type="OrthoDB" id="10402650at2759"/>
<evidence type="ECO:0000313" key="2">
    <source>
        <dbReference type="Proteomes" id="UP000054776"/>
    </source>
</evidence>
<proteinExistence type="predicted"/>
<protein>
    <recommendedName>
        <fullName evidence="3">HTH CENPB-type domain-containing protein</fullName>
    </recommendedName>
</protein>
<name>A0A0V1B891_TRISP</name>
<gene>
    <name evidence="1" type="ORF">T01_929</name>
</gene>
<accession>A0A0V1B891</accession>
<evidence type="ECO:0008006" key="3">
    <source>
        <dbReference type="Google" id="ProtNLM"/>
    </source>
</evidence>
<dbReference type="AlphaFoldDB" id="A0A0V1B891"/>
<evidence type="ECO:0000313" key="1">
    <source>
        <dbReference type="EMBL" id="KRY32803.1"/>
    </source>
</evidence>
<reference evidence="1 2" key="1">
    <citation type="submission" date="2015-01" db="EMBL/GenBank/DDBJ databases">
        <title>Evolution of Trichinella species and genotypes.</title>
        <authorList>
            <person name="Korhonen P.K."/>
            <person name="Edoardo P."/>
            <person name="Giuseppe L.R."/>
            <person name="Gasser R.B."/>
        </authorList>
    </citation>
    <scope>NUCLEOTIDE SEQUENCE [LARGE SCALE GENOMIC DNA]</scope>
    <source>
        <strain evidence="1">ISS3</strain>
    </source>
</reference>